<comment type="caution">
    <text evidence="3">The sequence shown here is derived from an EMBL/GenBank/DDBJ whole genome shotgun (WGS) entry which is preliminary data.</text>
</comment>
<feature type="domain" description="BsuBI/PstI restriction endonuclease HTH" evidence="2">
    <location>
        <begin position="25"/>
        <end position="190"/>
    </location>
</feature>
<dbReference type="Pfam" id="PF17728">
    <property type="entry name" value="BsuBI_PstI_RE_N"/>
    <property type="match status" value="1"/>
</dbReference>
<dbReference type="GO" id="GO:0003677">
    <property type="term" value="F:DNA binding"/>
    <property type="evidence" value="ECO:0007669"/>
    <property type="project" value="InterPro"/>
</dbReference>
<dbReference type="RefSeq" id="WP_070113934.1">
    <property type="nucleotide sequence ID" value="NZ_LZYE01000051.1"/>
</dbReference>
<evidence type="ECO:0000313" key="4">
    <source>
        <dbReference type="Proteomes" id="UP000175616"/>
    </source>
</evidence>
<reference evidence="3 4" key="1">
    <citation type="submission" date="2016-06" db="EMBL/GenBank/DDBJ databases">
        <title>Gene turnover analysis identifies the evolutionary adaptation of the extremophile Acidithiobacillus caldus.</title>
        <authorList>
            <person name="Zhang X."/>
        </authorList>
    </citation>
    <scope>NUCLEOTIDE SEQUENCE [LARGE SCALE GENOMIC DNA]</scope>
    <source>
        <strain evidence="3 4">DX</strain>
    </source>
</reference>
<name>A0A1E7YQ49_9PROT</name>
<gene>
    <name evidence="3" type="ORF">BAE27_02440</name>
</gene>
<organism evidence="3 4">
    <name type="scientific">Acidithiobacillus caldus</name>
    <dbReference type="NCBI Taxonomy" id="33059"/>
    <lineage>
        <taxon>Bacteria</taxon>
        <taxon>Pseudomonadati</taxon>
        <taxon>Pseudomonadota</taxon>
        <taxon>Acidithiobacillia</taxon>
        <taxon>Acidithiobacillales</taxon>
        <taxon>Acidithiobacillaceae</taxon>
        <taxon>Acidithiobacillus</taxon>
    </lineage>
</organism>
<sequence length="379" mass="42834">MAKNKKGSKPIDVSTPLPALTTIESIRDNLADIFPESFPNRSILVGPMAARVIYVFLYGGFVEGSERYLRPSHVYLFTEEQAVKTSKEERIAWLVSSRKPGFRPLGKRWYADTSREPIRDDLMRNQLLRLGIMKKRNPERHAVTSSTPINYLAADFAALFDPKLTSQEFVEKADRWRKKHLDQATLQRMALRAHGAQAKGNDILIDMPDGTRIRVSSGPSNEIVKALIEEFGKRHMDEPVVLWVSASDKKSYPQFVETAASVGLRFDLNAELPDLILADMTDPVKFFMCEVVATDGAVTEMRKQALLGLVRASRVPEECVEFLSAFEDREAVAFRKNFSQLALNTLVWFCTEPDLLVILNPESVTAAPENYFNALFYII</sequence>
<dbReference type="InterPro" id="IPR009528">
    <property type="entry name" value="Restrct_endonuc_II_BsuBI_C"/>
</dbReference>
<accession>A0A1E7YQ49</accession>
<proteinExistence type="predicted"/>
<dbReference type="Pfam" id="PF06616">
    <property type="entry name" value="BsuBI_PstI_RE"/>
    <property type="match status" value="1"/>
</dbReference>
<evidence type="ECO:0000259" key="2">
    <source>
        <dbReference type="Pfam" id="PF17728"/>
    </source>
</evidence>
<evidence type="ECO:0000259" key="1">
    <source>
        <dbReference type="Pfam" id="PF06616"/>
    </source>
</evidence>
<dbReference type="GO" id="GO:0009307">
    <property type="term" value="P:DNA restriction-modification system"/>
    <property type="evidence" value="ECO:0007669"/>
    <property type="project" value="InterPro"/>
</dbReference>
<dbReference type="GO" id="GO:0009036">
    <property type="term" value="F:type II site-specific deoxyribonuclease activity"/>
    <property type="evidence" value="ECO:0007669"/>
    <property type="project" value="InterPro"/>
</dbReference>
<dbReference type="Gene3D" id="3.40.1350.80">
    <property type="match status" value="1"/>
</dbReference>
<protein>
    <recommendedName>
        <fullName evidence="5">Restriction endonuclease</fullName>
    </recommendedName>
</protein>
<feature type="domain" description="BsuBI/PstI restriction endonuclease" evidence="1">
    <location>
        <begin position="204"/>
        <end position="360"/>
    </location>
</feature>
<dbReference type="EMBL" id="LZYE01000051">
    <property type="protein sequence ID" value="OFC38279.1"/>
    <property type="molecule type" value="Genomic_DNA"/>
</dbReference>
<dbReference type="GO" id="GO:0000287">
    <property type="term" value="F:magnesium ion binding"/>
    <property type="evidence" value="ECO:0007669"/>
    <property type="project" value="InterPro"/>
</dbReference>
<dbReference type="InterPro" id="IPR041963">
    <property type="entry name" value="BsuBI/PstI_C_sf"/>
</dbReference>
<dbReference type="Proteomes" id="UP000175616">
    <property type="component" value="Unassembled WGS sequence"/>
</dbReference>
<evidence type="ECO:0008006" key="5">
    <source>
        <dbReference type="Google" id="ProtNLM"/>
    </source>
</evidence>
<dbReference type="AlphaFoldDB" id="A0A1E7YQ49"/>
<dbReference type="InterPro" id="IPR041454">
    <property type="entry name" value="BsuBI/PstI_N"/>
</dbReference>
<evidence type="ECO:0000313" key="3">
    <source>
        <dbReference type="EMBL" id="OFC38279.1"/>
    </source>
</evidence>